<dbReference type="Proteomes" id="UP000500938">
    <property type="component" value="Chromosome"/>
</dbReference>
<dbReference type="GO" id="GO:0022857">
    <property type="term" value="F:transmembrane transporter activity"/>
    <property type="evidence" value="ECO:0007669"/>
    <property type="project" value="TreeGrafter"/>
</dbReference>
<feature type="transmembrane region" description="Helical" evidence="7">
    <location>
        <begin position="336"/>
        <end position="362"/>
    </location>
</feature>
<feature type="domain" description="ABC3 transporter permease C-terminal" evidence="8">
    <location>
        <begin position="294"/>
        <end position="408"/>
    </location>
</feature>
<gene>
    <name evidence="10" type="ORF">HKW67_08735</name>
</gene>
<dbReference type="EMBL" id="CP053085">
    <property type="protein sequence ID" value="QJR35586.1"/>
    <property type="molecule type" value="Genomic_DNA"/>
</dbReference>
<dbReference type="RefSeq" id="WP_171225018.1">
    <property type="nucleotide sequence ID" value="NZ_CP053085.1"/>
</dbReference>
<dbReference type="PANTHER" id="PTHR30572:SF4">
    <property type="entry name" value="ABC TRANSPORTER PERMEASE YTRF"/>
    <property type="match status" value="1"/>
</dbReference>
<dbReference type="PANTHER" id="PTHR30572">
    <property type="entry name" value="MEMBRANE COMPONENT OF TRANSPORTER-RELATED"/>
    <property type="match status" value="1"/>
</dbReference>
<name>A0A6M4IQ85_9BACT</name>
<dbReference type="GO" id="GO:0005886">
    <property type="term" value="C:plasma membrane"/>
    <property type="evidence" value="ECO:0007669"/>
    <property type="project" value="UniProtKB-SubCell"/>
</dbReference>
<sequence>MSLRVGAFGENLLIAFDAIRVNKLRSSLTILGVVIGVATVMAMAAIVEGIRSQIVTTIEVAGPTTFYVMKKFSQTPLNPDNLPKEVRIRPDLSETEAERLRRLPEIAYASLWAQTLARIESEGVRSQSMAIFGADDGFTRIQGGELVEGRWFTRNELSSGAPVVVLQDETARRLFGRERMLGRQVQIGGRPLVVIGLWQEPGNIFAPPGQAVGAVVPYKFMARSYTIDKTNALWIPVKPRAGVSVADAQGAAVMAIREMRGLRPGSTNSFDLVTQDQILDTFNGITSVFFLVMIVLSGVALLVGGIGVMAIMTVSVTSRTREIGVRKALGATRNDILLQFLIEACTLTGIGGLIGILVGLALGRVASFALEISAPVPVSLTVIAVVVSVGIGIIFGLVPARRAARLDPIESLRHE</sequence>
<evidence type="ECO:0000256" key="5">
    <source>
        <dbReference type="ARBA" id="ARBA00023136"/>
    </source>
</evidence>
<accession>A0A6M4IQ85</accession>
<feature type="transmembrane region" description="Helical" evidence="7">
    <location>
        <begin position="374"/>
        <end position="398"/>
    </location>
</feature>
<evidence type="ECO:0000256" key="7">
    <source>
        <dbReference type="SAM" id="Phobius"/>
    </source>
</evidence>
<proteinExistence type="inferred from homology"/>
<evidence type="ECO:0000313" key="10">
    <source>
        <dbReference type="EMBL" id="QJR35586.1"/>
    </source>
</evidence>
<feature type="transmembrane region" description="Helical" evidence="7">
    <location>
        <begin position="288"/>
        <end position="315"/>
    </location>
</feature>
<dbReference type="KEGG" id="ggr:HKW67_08735"/>
<keyword evidence="2" id="KW-1003">Cell membrane</keyword>
<dbReference type="InterPro" id="IPR003838">
    <property type="entry name" value="ABC3_permease_C"/>
</dbReference>
<evidence type="ECO:0000259" key="9">
    <source>
        <dbReference type="Pfam" id="PF12704"/>
    </source>
</evidence>
<keyword evidence="5 7" id="KW-0472">Membrane</keyword>
<dbReference type="InterPro" id="IPR025857">
    <property type="entry name" value="MacB_PCD"/>
</dbReference>
<dbReference type="AlphaFoldDB" id="A0A6M4IQ85"/>
<evidence type="ECO:0000256" key="4">
    <source>
        <dbReference type="ARBA" id="ARBA00022989"/>
    </source>
</evidence>
<evidence type="ECO:0000256" key="2">
    <source>
        <dbReference type="ARBA" id="ARBA00022475"/>
    </source>
</evidence>
<reference evidence="10 11" key="1">
    <citation type="submission" date="2020-05" db="EMBL/GenBank/DDBJ databases">
        <title>Complete genome sequence of Gemmatimonas greenlandica TET16.</title>
        <authorList>
            <person name="Zeng Y."/>
        </authorList>
    </citation>
    <scope>NUCLEOTIDE SEQUENCE [LARGE SCALE GENOMIC DNA]</scope>
    <source>
        <strain evidence="10 11">TET16</strain>
    </source>
</reference>
<feature type="transmembrane region" description="Helical" evidence="7">
    <location>
        <begin position="28"/>
        <end position="47"/>
    </location>
</feature>
<protein>
    <submittedName>
        <fullName evidence="10">FtsX-like permease family protein</fullName>
    </submittedName>
</protein>
<feature type="domain" description="MacB-like periplasmic core" evidence="9">
    <location>
        <begin position="26"/>
        <end position="251"/>
    </location>
</feature>
<organism evidence="10 11">
    <name type="scientific">Gemmatimonas groenlandica</name>
    <dbReference type="NCBI Taxonomy" id="2732249"/>
    <lineage>
        <taxon>Bacteria</taxon>
        <taxon>Pseudomonadati</taxon>
        <taxon>Gemmatimonadota</taxon>
        <taxon>Gemmatimonadia</taxon>
        <taxon>Gemmatimonadales</taxon>
        <taxon>Gemmatimonadaceae</taxon>
        <taxon>Gemmatimonas</taxon>
    </lineage>
</organism>
<dbReference type="InterPro" id="IPR050250">
    <property type="entry name" value="Macrolide_Exporter_MacB"/>
</dbReference>
<evidence type="ECO:0000256" key="6">
    <source>
        <dbReference type="ARBA" id="ARBA00038076"/>
    </source>
</evidence>
<keyword evidence="11" id="KW-1185">Reference proteome</keyword>
<evidence type="ECO:0000259" key="8">
    <source>
        <dbReference type="Pfam" id="PF02687"/>
    </source>
</evidence>
<evidence type="ECO:0000256" key="1">
    <source>
        <dbReference type="ARBA" id="ARBA00004651"/>
    </source>
</evidence>
<dbReference type="Pfam" id="PF12704">
    <property type="entry name" value="MacB_PCD"/>
    <property type="match status" value="1"/>
</dbReference>
<evidence type="ECO:0000256" key="3">
    <source>
        <dbReference type="ARBA" id="ARBA00022692"/>
    </source>
</evidence>
<comment type="subcellular location">
    <subcellularLocation>
        <location evidence="1">Cell membrane</location>
        <topology evidence="1">Multi-pass membrane protein</topology>
    </subcellularLocation>
</comment>
<keyword evidence="4 7" id="KW-1133">Transmembrane helix</keyword>
<keyword evidence="3 7" id="KW-0812">Transmembrane</keyword>
<dbReference type="Pfam" id="PF02687">
    <property type="entry name" value="FtsX"/>
    <property type="match status" value="1"/>
</dbReference>
<comment type="similarity">
    <text evidence="6">Belongs to the ABC-4 integral membrane protein family.</text>
</comment>
<evidence type="ECO:0000313" key="11">
    <source>
        <dbReference type="Proteomes" id="UP000500938"/>
    </source>
</evidence>